<dbReference type="PANTHER" id="PTHR21600">
    <property type="entry name" value="MITOCHONDRIAL RNA PSEUDOURIDINE SYNTHASE"/>
    <property type="match status" value="1"/>
</dbReference>
<dbReference type="InterPro" id="IPR006145">
    <property type="entry name" value="PsdUridine_synth_RsuA/RluA"/>
</dbReference>
<keyword evidence="4" id="KW-1185">Reference proteome</keyword>
<dbReference type="AlphaFoldDB" id="A0A2W7RUV1"/>
<dbReference type="Pfam" id="PF00849">
    <property type="entry name" value="PseudoU_synth_2"/>
    <property type="match status" value="1"/>
</dbReference>
<dbReference type="InterPro" id="IPR020103">
    <property type="entry name" value="PsdUridine_synth_cat_dom_sf"/>
</dbReference>
<evidence type="ECO:0000256" key="1">
    <source>
        <dbReference type="ARBA" id="ARBA00010876"/>
    </source>
</evidence>
<sequence>MKPEIIFENEFFVAVHKPSGLLSIPDRMGKEQSLKDILIEKYQQIYTVHRLDKDTSGVIVFAKDEDTHRQLSLMFEERRVKKIYNGLIYGVPVHQSGTVDVPIIPHPGKAGIMTTGKKGKPAITDYVVVEQLGKYAWMQFEIHTGRTHQIRVHMKYIGHSIVCDALYGDAQPLLLSSIKRNFKISKTAEEERPLLNRLALHASELSFEWQDQDIHLAAPLPKDLRATLQQLRKWV</sequence>
<dbReference type="GO" id="GO:0003723">
    <property type="term" value="F:RNA binding"/>
    <property type="evidence" value="ECO:0007669"/>
    <property type="project" value="InterPro"/>
</dbReference>
<dbReference type="PROSITE" id="PS01129">
    <property type="entry name" value="PSI_RLU"/>
    <property type="match status" value="1"/>
</dbReference>
<organism evidence="3 4">
    <name type="scientific">Hydrotalea sandarakina</name>
    <dbReference type="NCBI Taxonomy" id="1004304"/>
    <lineage>
        <taxon>Bacteria</taxon>
        <taxon>Pseudomonadati</taxon>
        <taxon>Bacteroidota</taxon>
        <taxon>Chitinophagia</taxon>
        <taxon>Chitinophagales</taxon>
        <taxon>Chitinophagaceae</taxon>
        <taxon>Hydrotalea</taxon>
    </lineage>
</organism>
<proteinExistence type="inferred from homology"/>
<dbReference type="EMBL" id="QKZV01000002">
    <property type="protein sequence ID" value="PZX64478.1"/>
    <property type="molecule type" value="Genomic_DNA"/>
</dbReference>
<feature type="domain" description="Pseudouridine synthase RsuA/RluA-like" evidence="2">
    <location>
        <begin position="12"/>
        <end position="155"/>
    </location>
</feature>
<gene>
    <name evidence="3" type="ORF">LX80_00674</name>
</gene>
<dbReference type="SUPFAM" id="SSF55120">
    <property type="entry name" value="Pseudouridine synthase"/>
    <property type="match status" value="1"/>
</dbReference>
<dbReference type="GO" id="GO:0009982">
    <property type="term" value="F:pseudouridine synthase activity"/>
    <property type="evidence" value="ECO:0007669"/>
    <property type="project" value="InterPro"/>
</dbReference>
<evidence type="ECO:0000259" key="2">
    <source>
        <dbReference type="Pfam" id="PF00849"/>
    </source>
</evidence>
<evidence type="ECO:0000313" key="3">
    <source>
        <dbReference type="EMBL" id="PZX64478.1"/>
    </source>
</evidence>
<dbReference type="Proteomes" id="UP000249720">
    <property type="component" value="Unassembled WGS sequence"/>
</dbReference>
<dbReference type="GO" id="GO:0000455">
    <property type="term" value="P:enzyme-directed rRNA pseudouridine synthesis"/>
    <property type="evidence" value="ECO:0007669"/>
    <property type="project" value="TreeGrafter"/>
</dbReference>
<dbReference type="InterPro" id="IPR050188">
    <property type="entry name" value="RluA_PseudoU_synthase"/>
</dbReference>
<dbReference type="RefSeq" id="WP_111293650.1">
    <property type="nucleotide sequence ID" value="NZ_QKZV01000002.1"/>
</dbReference>
<protein>
    <submittedName>
        <fullName evidence="3">23S rRNA pseudouridine955/2504/2580 synthase</fullName>
    </submittedName>
</protein>
<dbReference type="PANTHER" id="PTHR21600:SF87">
    <property type="entry name" value="RNA PSEUDOURIDYLATE SYNTHASE DOMAIN-CONTAINING PROTEIN 1"/>
    <property type="match status" value="1"/>
</dbReference>
<dbReference type="Gene3D" id="3.30.2350.10">
    <property type="entry name" value="Pseudouridine synthase"/>
    <property type="match status" value="1"/>
</dbReference>
<dbReference type="CDD" id="cd02869">
    <property type="entry name" value="PseudoU_synth_RluA_like"/>
    <property type="match status" value="1"/>
</dbReference>
<comment type="similarity">
    <text evidence="1">Belongs to the pseudouridine synthase RluA family.</text>
</comment>
<evidence type="ECO:0000313" key="4">
    <source>
        <dbReference type="Proteomes" id="UP000249720"/>
    </source>
</evidence>
<dbReference type="OrthoDB" id="9807829at2"/>
<accession>A0A2W7RUV1</accession>
<reference evidence="3 4" key="1">
    <citation type="submission" date="2018-06" db="EMBL/GenBank/DDBJ databases">
        <title>Genomic Encyclopedia of Archaeal and Bacterial Type Strains, Phase II (KMG-II): from individual species to whole genera.</title>
        <authorList>
            <person name="Goeker M."/>
        </authorList>
    </citation>
    <scope>NUCLEOTIDE SEQUENCE [LARGE SCALE GENOMIC DNA]</scope>
    <source>
        <strain evidence="3 4">DSM 23241</strain>
    </source>
</reference>
<dbReference type="GO" id="GO:0140098">
    <property type="term" value="F:catalytic activity, acting on RNA"/>
    <property type="evidence" value="ECO:0007669"/>
    <property type="project" value="UniProtKB-ARBA"/>
</dbReference>
<name>A0A2W7RUV1_9BACT</name>
<dbReference type="InterPro" id="IPR006224">
    <property type="entry name" value="PsdUridine_synth_RluA-like_CS"/>
</dbReference>
<comment type="caution">
    <text evidence="3">The sequence shown here is derived from an EMBL/GenBank/DDBJ whole genome shotgun (WGS) entry which is preliminary data.</text>
</comment>